<dbReference type="Pfam" id="PF08621">
    <property type="entry name" value="RPAP1_N"/>
    <property type="match status" value="1"/>
</dbReference>
<dbReference type="Proteomes" id="UP000017200">
    <property type="component" value="Unassembled WGS sequence"/>
</dbReference>
<name>U5HGK3_USTV1</name>
<dbReference type="OrthoDB" id="348201at2759"/>
<evidence type="ECO:0000259" key="6">
    <source>
        <dbReference type="Pfam" id="PF08620"/>
    </source>
</evidence>
<evidence type="ECO:0000256" key="3">
    <source>
        <dbReference type="ARBA" id="ARBA00023163"/>
    </source>
</evidence>
<dbReference type="InterPro" id="IPR013929">
    <property type="entry name" value="RPAP1_C"/>
</dbReference>
<dbReference type="EnsemblFungi" id="MVLG_06208T0">
    <property type="protein sequence ID" value="MVLG_06208T0"/>
    <property type="gene ID" value="MVLG_06208"/>
</dbReference>
<reference evidence="9 11" key="3">
    <citation type="journal article" date="2015" name="BMC Genomics">
        <title>Sex and parasites: genomic and transcriptomic analysis of Microbotryum lychnidis-dioicae, the biotrophic and plant-castrating anther smut fungus.</title>
        <authorList>
            <person name="Perlin M.H."/>
            <person name="Amselem J."/>
            <person name="Fontanillas E."/>
            <person name="Toh S.S."/>
            <person name="Chen Z."/>
            <person name="Goldberg J."/>
            <person name="Duplessis S."/>
            <person name="Henrissat B."/>
            <person name="Young S."/>
            <person name="Zeng Q."/>
            <person name="Aguileta G."/>
            <person name="Petit E."/>
            <person name="Badouin H."/>
            <person name="Andrews J."/>
            <person name="Razeeq D."/>
            <person name="Gabaldon T."/>
            <person name="Quesneville H."/>
            <person name="Giraud T."/>
            <person name="Hood M.E."/>
            <person name="Schultz D.J."/>
            <person name="Cuomo C.A."/>
        </authorList>
    </citation>
    <scope>NUCLEOTIDE SEQUENCE [LARGE SCALE GENOMIC DNA]</scope>
    <source>
        <strain evidence="11">p1A1 Lamole</strain>
        <strain evidence="9">P1A1 Lamole</strain>
    </source>
</reference>
<evidence type="ECO:0000256" key="1">
    <source>
        <dbReference type="ARBA" id="ARBA00004123"/>
    </source>
</evidence>
<dbReference type="InterPro" id="IPR016024">
    <property type="entry name" value="ARM-type_fold"/>
</dbReference>
<feature type="compositionally biased region" description="Polar residues" evidence="5">
    <location>
        <begin position="197"/>
        <end position="211"/>
    </location>
</feature>
<evidence type="ECO:0000259" key="8">
    <source>
        <dbReference type="Pfam" id="PF25766"/>
    </source>
</evidence>
<evidence type="ECO:0008006" key="12">
    <source>
        <dbReference type="Google" id="ProtNLM"/>
    </source>
</evidence>
<sequence length="1316" mass="144624">MDAQRIRPSLRDLSSPDVDPNFAKFSSFGTAVTVTRRRPPQVGSSAMRTSAPDHVPVIFDREPIPDSAGQTAPTAPTAPMAKPKSRFALHRERERREEALRVAVHGQVQGEASLHHNATGAYSLVGQVVERASSELSVEPPRPAPHLLGAGASPSPAALPLGFPVSVRHTSTPLKEQTQVLPQSKPQSQSLPSSSSTAWTSKLHSPVTTTREVGDIHNPNSMPAILASVSDENDRLLAGMSDQEILDQQREIKESMGLSDELLKILEARSRRSKVLPSMESDLPTTSTAQVQVGGKGLLQSVQDDTNDAEGSPESIRKHYFPQEPASANLDWMKPNQTINARIDSAGHYRHLVFSLNGAFISSAEGIGEAPKVSALHHVSSSSAFTITTLMSLALSSVPSQRSSALQTLLRILSCTPSHEPKFGKEAWLRLELDIAQRACHALLDATVGVRSVALDLLSFLIETECRRPREAFSWIRPQGLEESSLLSTLLIALPFAVLEQELLHARLPTSASRQVLRILKLFIQLTLDRSSPPFVELDAIVDTPNLLEAVTKHFIAIPWPRPAAQDPTVLATAADALAMLSDLARSSRARTKSIVSRYLAEPALRFLGVPPWELDSASPAARRLTYGLVNATFDLWQTLAQYGLGTSLRTTAASLLSSVLDRAAFLLGDAMPIDACEIHMVVALLRLLRIWTITAIDPHVSEHDILWSHIDGWENLALLAHRRGLQDASPTLIAAAWNLWTVWLEGSKVNSAWRGEMARNWIQEHVATDFEDGKIAILAVKTAFDRIKCLDITRSIGFDAELVVAAVRFSTTFEEDSNLSTPALFYLDGSSVVSFFDSVVPKMAVMRSPAPDVSLVQLLILLLRHIPTTSIRFSRTVDTLRFLRAGDEVAARDLLEWMIRVVHPFANHSMPPLASLDADLELSALSNAAVLRPFLMHAVITSSGGRVTGPDHPTPRDIKLTACLPPFCSKDTLLHSDWPLVALDELLRSGTSPVFQSLPKDWNASELDLVRTSLALMRLVVNTGEVSARIQPRRMIYDLIKVFMLETDNPITPSTRQFYDPASTDLYRHQGVDFSLRKLLTLWSVAVGPQQLNKADARSSEDTLEGHSATVSSPLFYRTYSDLLGLYDSISLGHEVFAWVLLPPLAMSYPVEYRRLLWNDYAHLLRQIRTRVEDAISDCDDPEARLSCFLAPAETDLTVLCAYAKALSLGDVTQAQTPLLYLIGVHHLANALFSASVDSTTRSKLADAVVVGVSDEVFKALARYDQAKDGAALRWGATVWLQDDDDEVKRKWTALRGLVSQSNRCRLDKLISVQP</sequence>
<evidence type="ECO:0000256" key="5">
    <source>
        <dbReference type="SAM" id="MobiDB-lite"/>
    </source>
</evidence>
<comment type="subcellular location">
    <subcellularLocation>
        <location evidence="1">Nucleus</location>
    </subcellularLocation>
</comment>
<organism evidence="9">
    <name type="scientific">Microbotryum lychnidis-dioicae (strain p1A1 Lamole / MvSl-1064)</name>
    <name type="common">Anther smut fungus</name>
    <dbReference type="NCBI Taxonomy" id="683840"/>
    <lineage>
        <taxon>Eukaryota</taxon>
        <taxon>Fungi</taxon>
        <taxon>Dikarya</taxon>
        <taxon>Basidiomycota</taxon>
        <taxon>Pucciniomycotina</taxon>
        <taxon>Microbotryomycetes</taxon>
        <taxon>Microbotryales</taxon>
        <taxon>Microbotryaceae</taxon>
        <taxon>Microbotryum</taxon>
    </lineage>
</organism>
<keyword evidence="3" id="KW-0804">Transcription</keyword>
<keyword evidence="11" id="KW-1185">Reference proteome</keyword>
<feature type="domain" description="RPAP1/MINIYO-like TPR repeats" evidence="8">
    <location>
        <begin position="1005"/>
        <end position="1237"/>
    </location>
</feature>
<dbReference type="GO" id="GO:0006366">
    <property type="term" value="P:transcription by RNA polymerase II"/>
    <property type="evidence" value="ECO:0007669"/>
    <property type="project" value="InterPro"/>
</dbReference>
<dbReference type="STRING" id="683840.U5HGK3"/>
<dbReference type="HOGENOM" id="CLU_260262_0_0_1"/>
<evidence type="ECO:0000259" key="7">
    <source>
        <dbReference type="Pfam" id="PF08621"/>
    </source>
</evidence>
<keyword evidence="4" id="KW-0539">Nucleus</keyword>
<dbReference type="InterPro" id="IPR057989">
    <property type="entry name" value="TPR_RPAP1/MINIYO-like"/>
</dbReference>
<evidence type="ECO:0000256" key="2">
    <source>
        <dbReference type="ARBA" id="ARBA00009953"/>
    </source>
</evidence>
<feature type="region of interest" description="Disordered" evidence="5">
    <location>
        <begin position="37"/>
        <end position="84"/>
    </location>
</feature>
<proteinExistence type="inferred from homology"/>
<protein>
    <recommendedName>
        <fullName evidence="12">RNA polymerase II-associated protein 1 C-terminal domain-containing protein</fullName>
    </recommendedName>
</protein>
<dbReference type="Pfam" id="PF08620">
    <property type="entry name" value="RPAP1_C"/>
    <property type="match status" value="1"/>
</dbReference>
<dbReference type="OMA" id="KYFLQCV"/>
<evidence type="ECO:0000313" key="9">
    <source>
        <dbReference type="EMBL" id="KDE03307.1"/>
    </source>
</evidence>
<feature type="domain" description="RPAP1 C-terminal" evidence="6">
    <location>
        <begin position="354"/>
        <end position="414"/>
    </location>
</feature>
<dbReference type="InterPro" id="IPR013930">
    <property type="entry name" value="RPAP1_N"/>
</dbReference>
<dbReference type="InterPro" id="IPR039913">
    <property type="entry name" value="RPAP1/Rba50"/>
</dbReference>
<evidence type="ECO:0000313" key="10">
    <source>
        <dbReference type="EnsemblFungi" id="MVLG_06208T0"/>
    </source>
</evidence>
<evidence type="ECO:0000313" key="11">
    <source>
        <dbReference type="Proteomes" id="UP000017200"/>
    </source>
</evidence>
<comment type="similarity">
    <text evidence="2">Belongs to the RPAP1 family.</text>
</comment>
<evidence type="ECO:0000256" key="4">
    <source>
        <dbReference type="ARBA" id="ARBA00023242"/>
    </source>
</evidence>
<gene>
    <name evidence="9" type="ORF">MVLG_06208</name>
</gene>
<dbReference type="EMBL" id="GL541746">
    <property type="protein sequence ID" value="KDE03307.1"/>
    <property type="molecule type" value="Genomic_DNA"/>
</dbReference>
<dbReference type="PANTHER" id="PTHR21483">
    <property type="entry name" value="RNA POLYMERASE II-ASSOCIATED PROTEIN 1"/>
    <property type="match status" value="1"/>
</dbReference>
<reference evidence="10" key="4">
    <citation type="submission" date="2015-06" db="UniProtKB">
        <authorList>
            <consortium name="EnsemblFungi"/>
        </authorList>
    </citation>
    <scope>IDENTIFICATION</scope>
</reference>
<accession>U5HGK3</accession>
<feature type="domain" description="RPAP1 N-terminal" evidence="7">
    <location>
        <begin position="228"/>
        <end position="271"/>
    </location>
</feature>
<reference evidence="9" key="2">
    <citation type="submission" date="2010-11" db="EMBL/GenBank/DDBJ databases">
        <authorList>
            <consortium name="The Broad Institute Genome Sequencing Platform"/>
            <person name="Earl A."/>
            <person name="Ward D."/>
            <person name="Feldgarden M."/>
            <person name="Gevers D."/>
            <person name="Butler R."/>
            <person name="Young S.K."/>
            <person name="Zeng Q."/>
            <person name="Gargeya S."/>
            <person name="Fitzgerald M."/>
            <person name="Haas B."/>
            <person name="Abouelleil A."/>
            <person name="Alvarado L."/>
            <person name="Arachchi H.M."/>
            <person name="Berlin A."/>
            <person name="Brown A."/>
            <person name="Chapman S.B."/>
            <person name="Chen Z."/>
            <person name="Dunbar C."/>
            <person name="Freedman E."/>
            <person name="Gearin G."/>
            <person name="Gellesch M."/>
            <person name="Goldberg J."/>
            <person name="Griggs A."/>
            <person name="Gujja S."/>
            <person name="Heilman E."/>
            <person name="Heiman D."/>
            <person name="Howarth C."/>
            <person name="Larson L."/>
            <person name="Lui A."/>
            <person name="MacDonald P.J.P."/>
            <person name="Mehta T."/>
            <person name="Montmayeur A."/>
            <person name="Murphy C."/>
            <person name="Neiman D."/>
            <person name="Pearson M."/>
            <person name="Priest M."/>
            <person name="Roberts A."/>
            <person name="Saif S."/>
            <person name="Shea T."/>
            <person name="Shenoy N."/>
            <person name="Sisk P."/>
            <person name="Stolte C."/>
            <person name="Sykes S."/>
            <person name="White J."/>
            <person name="Yandava C."/>
            <person name="Wortman J."/>
            <person name="Nusbaum C."/>
            <person name="Birren B."/>
        </authorList>
    </citation>
    <scope>NUCLEOTIDE SEQUENCE</scope>
    <source>
        <strain evidence="9">P1A1 Lamole</strain>
    </source>
</reference>
<reference evidence="11" key="1">
    <citation type="submission" date="2010-11" db="EMBL/GenBank/DDBJ databases">
        <title>The genome sequence of Microbotryum violaceum strain p1A1 Lamole.</title>
        <authorList>
            <person name="Cuomo C."/>
            <person name="Perlin M."/>
            <person name="Young S.K."/>
            <person name="Zeng Q."/>
            <person name="Gargeya S."/>
            <person name="Alvarado L."/>
            <person name="Berlin A."/>
            <person name="Chapman S.B."/>
            <person name="Chen Z."/>
            <person name="Freedman E."/>
            <person name="Gellesch M."/>
            <person name="Goldberg J."/>
            <person name="Griggs A."/>
            <person name="Gujja S."/>
            <person name="Heilman E."/>
            <person name="Heiman D."/>
            <person name="Howarth C."/>
            <person name="Mehta T."/>
            <person name="Neiman D."/>
            <person name="Pearson M."/>
            <person name="Roberts A."/>
            <person name="Saif S."/>
            <person name="Shea T."/>
            <person name="Shenoy N."/>
            <person name="Sisk P."/>
            <person name="Stolte C."/>
            <person name="Sykes S."/>
            <person name="White J."/>
            <person name="Yandava C."/>
            <person name="Haas B."/>
            <person name="Nusbaum C."/>
            <person name="Birren B."/>
        </authorList>
    </citation>
    <scope>NUCLEOTIDE SEQUENCE [LARGE SCALE GENOMIC DNA]</scope>
    <source>
        <strain evidence="11">p1A1 Lamole</strain>
    </source>
</reference>
<dbReference type="Pfam" id="PF25766">
    <property type="entry name" value="TPR_RPAP1"/>
    <property type="match status" value="1"/>
</dbReference>
<dbReference type="InParanoid" id="U5HGK3"/>
<dbReference type="SUPFAM" id="SSF48371">
    <property type="entry name" value="ARM repeat"/>
    <property type="match status" value="1"/>
</dbReference>
<feature type="region of interest" description="Disordered" evidence="5">
    <location>
        <begin position="174"/>
        <end position="220"/>
    </location>
</feature>
<dbReference type="PANTHER" id="PTHR21483:SF18">
    <property type="entry name" value="RNA POLYMERASE II-ASSOCIATED PROTEIN 1"/>
    <property type="match status" value="1"/>
</dbReference>
<feature type="compositionally biased region" description="Low complexity" evidence="5">
    <location>
        <begin position="181"/>
        <end position="196"/>
    </location>
</feature>
<dbReference type="EMBL" id="AEIJ01000701">
    <property type="status" value="NOT_ANNOTATED_CDS"/>
    <property type="molecule type" value="Genomic_DNA"/>
</dbReference>